<dbReference type="InterPro" id="IPR014721">
    <property type="entry name" value="Ribsml_uS5_D2-typ_fold_subgr"/>
</dbReference>
<dbReference type="Gene3D" id="2.30.130.40">
    <property type="entry name" value="LON domain-like"/>
    <property type="match status" value="1"/>
</dbReference>
<evidence type="ECO:0000256" key="7">
    <source>
        <dbReference type="ARBA" id="ARBA00023140"/>
    </source>
</evidence>
<evidence type="ECO:0000256" key="8">
    <source>
        <dbReference type="HAMAP-Rule" id="MF_03121"/>
    </source>
</evidence>
<dbReference type="Gene3D" id="3.40.50.300">
    <property type="entry name" value="P-loop containing nucleotide triphosphate hydrolases"/>
    <property type="match status" value="1"/>
</dbReference>
<dbReference type="InterPro" id="IPR054594">
    <property type="entry name" value="Lon_lid"/>
</dbReference>
<dbReference type="GO" id="GO:0005524">
    <property type="term" value="F:ATP binding"/>
    <property type="evidence" value="ECO:0007669"/>
    <property type="project" value="UniProtKB-UniRule"/>
</dbReference>
<evidence type="ECO:0000259" key="12">
    <source>
        <dbReference type="PROSITE" id="PS51787"/>
    </source>
</evidence>
<reference evidence="13" key="1">
    <citation type="journal article" date="2023" name="Mol. Phylogenet. Evol.">
        <title>Genome-scale phylogeny and comparative genomics of the fungal order Sordariales.</title>
        <authorList>
            <person name="Hensen N."/>
            <person name="Bonometti L."/>
            <person name="Westerberg I."/>
            <person name="Brannstrom I.O."/>
            <person name="Guillou S."/>
            <person name="Cros-Aarteil S."/>
            <person name="Calhoun S."/>
            <person name="Haridas S."/>
            <person name="Kuo A."/>
            <person name="Mondo S."/>
            <person name="Pangilinan J."/>
            <person name="Riley R."/>
            <person name="LaButti K."/>
            <person name="Andreopoulos B."/>
            <person name="Lipzen A."/>
            <person name="Chen C."/>
            <person name="Yan M."/>
            <person name="Daum C."/>
            <person name="Ng V."/>
            <person name="Clum A."/>
            <person name="Steindorff A."/>
            <person name="Ohm R.A."/>
            <person name="Martin F."/>
            <person name="Silar P."/>
            <person name="Natvig D.O."/>
            <person name="Lalanne C."/>
            <person name="Gautier V."/>
            <person name="Ament-Velasquez S.L."/>
            <person name="Kruys A."/>
            <person name="Hutchinson M.I."/>
            <person name="Powell A.J."/>
            <person name="Barry K."/>
            <person name="Miller A.N."/>
            <person name="Grigoriev I.V."/>
            <person name="Debuchy R."/>
            <person name="Gladieux P."/>
            <person name="Hiltunen Thoren M."/>
            <person name="Johannesson H."/>
        </authorList>
    </citation>
    <scope>NUCLEOTIDE SEQUENCE</scope>
    <source>
        <strain evidence="13">CBS 315.58</strain>
    </source>
</reference>
<evidence type="ECO:0000256" key="4">
    <source>
        <dbReference type="ARBA" id="ARBA00022801"/>
    </source>
</evidence>
<dbReference type="FunFam" id="3.30.230.10:FF:000039">
    <property type="entry name" value="Lon protease homolog 2, peroxisomal"/>
    <property type="match status" value="1"/>
</dbReference>
<evidence type="ECO:0000256" key="3">
    <source>
        <dbReference type="ARBA" id="ARBA00022741"/>
    </source>
</evidence>
<proteinExistence type="inferred from homology"/>
<feature type="domain" description="Lon proteolytic" evidence="11">
    <location>
        <begin position="763"/>
        <end position="950"/>
    </location>
</feature>
<feature type="short sequence motif" description="Microbody targeting signal" evidence="8">
    <location>
        <begin position="965"/>
        <end position="967"/>
    </location>
</feature>
<dbReference type="EMBL" id="MU863929">
    <property type="protein sequence ID" value="KAK4199669.1"/>
    <property type="molecule type" value="Genomic_DNA"/>
</dbReference>
<keyword evidence="3 8" id="KW-0547">Nucleotide-binding</keyword>
<evidence type="ECO:0000256" key="2">
    <source>
        <dbReference type="ARBA" id="ARBA00022670"/>
    </source>
</evidence>
<dbReference type="InterPro" id="IPR003593">
    <property type="entry name" value="AAA+_ATPase"/>
</dbReference>
<sequence length="967" mass="105087">MGRPSQATVTLPILPLPLNSVLLPGIVQRIPVSSSRPDVASLLAAVYTRAASSLKTPNARIDTIPIACVPIASPLIAKGRLLIKEDDSSSPPPTPIDPAKASSKNDLFPYGVAAKITGVEGRGTGEFTLLVEGVGRVKVEKIWVNAERGFLEGKVTGFLDDPTTGGPEMQELFNHLKMLSRELVAILRLTALLPRSAGGSATQGLSPLLARRLDLFITRQKQPGALADFMANIVEASYEEKLMVLSAVDVKVRMERVVELIDRQVSGLKGSIKITAISTTGTGSFPFLGDNKENEDEIRKEKFKRSVIVPIKGGFPGMGGMPFPGGNPFGFPGGQPKGMIGGGGQDGEDQEPNEIEELAKRLEAAKLTPEAAKVAERELKRLKKIHPAQAEYAVTRTYLETLAEIPWTVTTDDRLGPHTLPRARKQLDDDHYGLEKVKKRLLEYLAVLRLKQSVNEEVDKEIKKVEEELGAATAEGDNKEEEESAEPAAQEEKVKAHSAKVEIIRSKKMVDKSPILLLVGPPGVGKTSLARSVATALGRKFHRISLGGVRDEAEIRGHRRTYVAAMPGLIVQGLKKVGVANPVVLLDEIDKIAGSNHHGDPSAAMLEVLDPEQNHNFVDHYVNIPLDLSKVMFIATANSLDTIPAPLLDRMETIYIPGYTTLEKRHIAMQHLVPKQIRVNGLREEQVVFTEEVVGRIIESYTREAGVRNLEREIGSVLRGKAVEYADAKDAGHPEKYNPVLTVDDLERFLGIEKFEEEIAEKTSRPGIVTGLVAYSSGGNGSILFIEVADMPGSGRLQLTGKLGDVLKESVEVALTWVKANAYELGLTKTPGEDIMKNRSIHVHCPSGSIPKDGPSSGIAQAIAMVSLFSGRAVPPTMAMTGEISLRGRVTAVGGIKEKLIGALRAGVKTVLLPGQNRKDVRDLPEEVKRGLEIVHVEHIWEAMRVVWPEGEWPVEGRKEGRVESRL</sequence>
<dbReference type="SUPFAM" id="SSF54211">
    <property type="entry name" value="Ribosomal protein S5 domain 2-like"/>
    <property type="match status" value="1"/>
</dbReference>
<feature type="region of interest" description="Disordered" evidence="10">
    <location>
        <begin position="469"/>
        <end position="494"/>
    </location>
</feature>
<dbReference type="GO" id="GO:0016887">
    <property type="term" value="F:ATP hydrolysis activity"/>
    <property type="evidence" value="ECO:0007669"/>
    <property type="project" value="UniProtKB-UniRule"/>
</dbReference>
<dbReference type="InterPro" id="IPR027417">
    <property type="entry name" value="P-loop_NTPase"/>
</dbReference>
<name>A0AAN6XFM8_9PEZI</name>
<dbReference type="EC" id="3.4.21.-" evidence="8"/>
<comment type="caution">
    <text evidence="13">The sequence shown here is derived from an EMBL/GenBank/DDBJ whole genome shotgun (WGS) entry which is preliminary data.</text>
</comment>
<dbReference type="GO" id="GO:0004252">
    <property type="term" value="F:serine-type endopeptidase activity"/>
    <property type="evidence" value="ECO:0007669"/>
    <property type="project" value="UniProtKB-UniRule"/>
</dbReference>
<evidence type="ECO:0000256" key="6">
    <source>
        <dbReference type="ARBA" id="ARBA00022840"/>
    </source>
</evidence>
<dbReference type="PROSITE" id="PS51786">
    <property type="entry name" value="LON_PROTEOLYTIC"/>
    <property type="match status" value="1"/>
</dbReference>
<dbReference type="InterPro" id="IPR008269">
    <property type="entry name" value="Lon_proteolytic"/>
</dbReference>
<dbReference type="Pfam" id="PF02190">
    <property type="entry name" value="LON_substr_bdg"/>
    <property type="match status" value="1"/>
</dbReference>
<dbReference type="Gene3D" id="1.20.5.5270">
    <property type="match status" value="1"/>
</dbReference>
<evidence type="ECO:0000313" key="13">
    <source>
        <dbReference type="EMBL" id="KAK4199669.1"/>
    </source>
</evidence>
<dbReference type="FunFam" id="1.10.8.60:FF:000091">
    <property type="entry name" value="Lon protease homolog 2, peroxisomal"/>
    <property type="match status" value="1"/>
</dbReference>
<dbReference type="Pfam" id="PF00004">
    <property type="entry name" value="AAA"/>
    <property type="match status" value="1"/>
</dbReference>
<dbReference type="Gene3D" id="3.30.230.10">
    <property type="match status" value="1"/>
</dbReference>
<dbReference type="InterPro" id="IPR003959">
    <property type="entry name" value="ATPase_AAA_core"/>
</dbReference>
<evidence type="ECO:0000259" key="11">
    <source>
        <dbReference type="PROSITE" id="PS51786"/>
    </source>
</evidence>
<keyword evidence="4 8" id="KW-0378">Hydrolase</keyword>
<dbReference type="SMART" id="SM00382">
    <property type="entry name" value="AAA"/>
    <property type="match status" value="1"/>
</dbReference>
<dbReference type="PANTHER" id="PTHR10046">
    <property type="entry name" value="ATP DEPENDENT LON PROTEASE FAMILY MEMBER"/>
    <property type="match status" value="1"/>
</dbReference>
<dbReference type="InterPro" id="IPR046336">
    <property type="entry name" value="Lon_prtase_N_sf"/>
</dbReference>
<dbReference type="FunFam" id="1.20.5.5270:FF:000002">
    <property type="entry name" value="Lon protease homolog"/>
    <property type="match status" value="1"/>
</dbReference>
<dbReference type="PROSITE" id="PS51787">
    <property type="entry name" value="LON_N"/>
    <property type="match status" value="1"/>
</dbReference>
<dbReference type="GO" id="GO:0004176">
    <property type="term" value="F:ATP-dependent peptidase activity"/>
    <property type="evidence" value="ECO:0007669"/>
    <property type="project" value="UniProtKB-UniRule"/>
</dbReference>
<dbReference type="GO" id="GO:0016485">
    <property type="term" value="P:protein processing"/>
    <property type="evidence" value="ECO:0007669"/>
    <property type="project" value="UniProtKB-UniRule"/>
</dbReference>
<organism evidence="13 14">
    <name type="scientific">Triangularia verruculosa</name>
    <dbReference type="NCBI Taxonomy" id="2587418"/>
    <lineage>
        <taxon>Eukaryota</taxon>
        <taxon>Fungi</taxon>
        <taxon>Dikarya</taxon>
        <taxon>Ascomycota</taxon>
        <taxon>Pezizomycotina</taxon>
        <taxon>Sordariomycetes</taxon>
        <taxon>Sordariomycetidae</taxon>
        <taxon>Sordariales</taxon>
        <taxon>Podosporaceae</taxon>
        <taxon>Triangularia</taxon>
    </lineage>
</organism>
<dbReference type="GO" id="GO:0016558">
    <property type="term" value="P:protein import into peroxisome matrix"/>
    <property type="evidence" value="ECO:0007669"/>
    <property type="project" value="UniProtKB-UniRule"/>
</dbReference>
<dbReference type="SUPFAM" id="SSF88697">
    <property type="entry name" value="PUA domain-like"/>
    <property type="match status" value="1"/>
</dbReference>
<feature type="active site" evidence="8 9">
    <location>
        <position position="856"/>
    </location>
</feature>
<dbReference type="Gene3D" id="1.20.58.1480">
    <property type="match status" value="1"/>
</dbReference>
<dbReference type="HAMAP" id="MF_03121">
    <property type="entry name" value="lonp2_euk"/>
    <property type="match status" value="1"/>
</dbReference>
<dbReference type="InterPro" id="IPR027501">
    <property type="entry name" value="Lonp2_euk"/>
</dbReference>
<comment type="similarity">
    <text evidence="8 9">Belongs to the peptidase S16 family.</text>
</comment>
<dbReference type="AlphaFoldDB" id="A0AAN6XFM8"/>
<reference evidence="13" key="2">
    <citation type="submission" date="2023-05" db="EMBL/GenBank/DDBJ databases">
        <authorList>
            <consortium name="Lawrence Berkeley National Laboratory"/>
            <person name="Steindorff A."/>
            <person name="Hensen N."/>
            <person name="Bonometti L."/>
            <person name="Westerberg I."/>
            <person name="Brannstrom I.O."/>
            <person name="Guillou S."/>
            <person name="Cros-Aarteil S."/>
            <person name="Calhoun S."/>
            <person name="Haridas S."/>
            <person name="Kuo A."/>
            <person name="Mondo S."/>
            <person name="Pangilinan J."/>
            <person name="Riley R."/>
            <person name="Labutti K."/>
            <person name="Andreopoulos B."/>
            <person name="Lipzen A."/>
            <person name="Chen C."/>
            <person name="Yanf M."/>
            <person name="Daum C."/>
            <person name="Ng V."/>
            <person name="Clum A."/>
            <person name="Ohm R."/>
            <person name="Martin F."/>
            <person name="Silar P."/>
            <person name="Natvig D."/>
            <person name="Lalanne C."/>
            <person name="Gautier V."/>
            <person name="Ament-Velasquez S.L."/>
            <person name="Kruys A."/>
            <person name="Hutchinson M.I."/>
            <person name="Powell A.J."/>
            <person name="Barry K."/>
            <person name="Miller A.N."/>
            <person name="Grigoriev I.V."/>
            <person name="Debuchy R."/>
            <person name="Gladieux P."/>
            <person name="Thoren M.H."/>
            <person name="Johannesson H."/>
        </authorList>
    </citation>
    <scope>NUCLEOTIDE SEQUENCE</scope>
    <source>
        <strain evidence="13">CBS 315.58</strain>
    </source>
</reference>
<dbReference type="InterPro" id="IPR015947">
    <property type="entry name" value="PUA-like_sf"/>
</dbReference>
<dbReference type="PRINTS" id="PR00830">
    <property type="entry name" value="ENDOLAPTASE"/>
</dbReference>
<dbReference type="GO" id="GO:0006515">
    <property type="term" value="P:protein quality control for misfolded or incompletely synthesized proteins"/>
    <property type="evidence" value="ECO:0007669"/>
    <property type="project" value="UniProtKB-UniRule"/>
</dbReference>
<dbReference type="Gene3D" id="1.10.8.60">
    <property type="match status" value="1"/>
</dbReference>
<feature type="active site" evidence="8 9">
    <location>
        <position position="899"/>
    </location>
</feature>
<dbReference type="InterPro" id="IPR003111">
    <property type="entry name" value="Lon_prtase_N"/>
</dbReference>
<dbReference type="InterPro" id="IPR027065">
    <property type="entry name" value="Lon_Prtase"/>
</dbReference>
<dbReference type="CDD" id="cd19500">
    <property type="entry name" value="RecA-like_Lon"/>
    <property type="match status" value="1"/>
</dbReference>
<dbReference type="InterPro" id="IPR020568">
    <property type="entry name" value="Ribosomal_Su5_D2-typ_SF"/>
</dbReference>
<keyword evidence="6 8" id="KW-0067">ATP-binding</keyword>
<dbReference type="SUPFAM" id="SSF52540">
    <property type="entry name" value="P-loop containing nucleoside triphosphate hydrolases"/>
    <property type="match status" value="1"/>
</dbReference>
<keyword evidence="7 8" id="KW-0576">Peroxisome</keyword>
<accession>A0AAN6XFM8</accession>
<evidence type="ECO:0000313" key="14">
    <source>
        <dbReference type="Proteomes" id="UP001303160"/>
    </source>
</evidence>
<dbReference type="Pfam" id="PF22667">
    <property type="entry name" value="Lon_lid"/>
    <property type="match status" value="1"/>
</dbReference>
<evidence type="ECO:0000256" key="1">
    <source>
        <dbReference type="ARBA" id="ARBA00004253"/>
    </source>
</evidence>
<evidence type="ECO:0000256" key="10">
    <source>
        <dbReference type="SAM" id="MobiDB-lite"/>
    </source>
</evidence>
<comment type="function">
    <text evidence="8">ATP-dependent serine protease that mediates the selective degradation of misfolded and unassembled polypeptides in the peroxisomal matrix. Necessary for type 2 peroxisome targeting signal (PTS2)-containing protein processing and facilitates peroxisome matrix protein import.</text>
</comment>
<feature type="binding site" evidence="8">
    <location>
        <begin position="520"/>
        <end position="527"/>
    </location>
    <ligand>
        <name>ATP</name>
        <dbReference type="ChEBI" id="CHEBI:30616"/>
    </ligand>
</feature>
<dbReference type="Proteomes" id="UP001303160">
    <property type="component" value="Unassembled WGS sequence"/>
</dbReference>
<evidence type="ECO:0000256" key="9">
    <source>
        <dbReference type="PROSITE-ProRule" id="PRU01122"/>
    </source>
</evidence>
<gene>
    <name evidence="13" type="ORF">QBC40DRAFT_328347</name>
</gene>
<dbReference type="Pfam" id="PF05362">
    <property type="entry name" value="Lon_C"/>
    <property type="match status" value="1"/>
</dbReference>
<keyword evidence="5 8" id="KW-0720">Serine protease</keyword>
<comment type="subcellular location">
    <subcellularLocation>
        <location evidence="1 8">Peroxisome matrix</location>
    </subcellularLocation>
</comment>
<evidence type="ECO:0000256" key="5">
    <source>
        <dbReference type="ARBA" id="ARBA00022825"/>
    </source>
</evidence>
<dbReference type="SMART" id="SM00464">
    <property type="entry name" value="LON"/>
    <property type="match status" value="1"/>
</dbReference>
<feature type="domain" description="Lon N-terminal" evidence="12">
    <location>
        <begin position="11"/>
        <end position="265"/>
    </location>
</feature>
<keyword evidence="14" id="KW-1185">Reference proteome</keyword>
<protein>
    <recommendedName>
        <fullName evidence="8">Lon protease homolog 2, peroxisomal</fullName>
        <ecNumber evidence="8">3.4.21.-</ecNumber>
    </recommendedName>
</protein>
<dbReference type="GO" id="GO:0005782">
    <property type="term" value="C:peroxisomal matrix"/>
    <property type="evidence" value="ECO:0007669"/>
    <property type="project" value="UniProtKB-SubCell"/>
</dbReference>
<keyword evidence="2 8" id="KW-0645">Protease</keyword>